<comment type="caution">
    <text evidence="1">The sequence shown here is derived from an EMBL/GenBank/DDBJ whole genome shotgun (WGS) entry which is preliminary data.</text>
</comment>
<dbReference type="AlphaFoldDB" id="A0A4Y2Q6S3"/>
<protein>
    <submittedName>
        <fullName evidence="1">Uncharacterized protein</fullName>
    </submittedName>
</protein>
<dbReference type="Proteomes" id="UP000499080">
    <property type="component" value="Unassembled WGS sequence"/>
</dbReference>
<keyword evidence="2" id="KW-1185">Reference proteome</keyword>
<gene>
    <name evidence="1" type="ORF">AVEN_151110_1</name>
</gene>
<proteinExistence type="predicted"/>
<organism evidence="1 2">
    <name type="scientific">Araneus ventricosus</name>
    <name type="common">Orbweaver spider</name>
    <name type="synonym">Epeira ventricosa</name>
    <dbReference type="NCBI Taxonomy" id="182803"/>
    <lineage>
        <taxon>Eukaryota</taxon>
        <taxon>Metazoa</taxon>
        <taxon>Ecdysozoa</taxon>
        <taxon>Arthropoda</taxon>
        <taxon>Chelicerata</taxon>
        <taxon>Arachnida</taxon>
        <taxon>Araneae</taxon>
        <taxon>Araneomorphae</taxon>
        <taxon>Entelegynae</taxon>
        <taxon>Araneoidea</taxon>
        <taxon>Araneidae</taxon>
        <taxon>Araneus</taxon>
    </lineage>
</organism>
<sequence length="120" mass="13905">MKSFIAIGYSLKNEKRWEIVSLRSSIDSLPTEGTRFFFLPIRHMLGFRPDGTAHHGAQQGKAATGGWYWDKGWRLGYTLHQRRIYQYRHPSAHNCNHATSSNDLVSRMFLEVQHKQGVKC</sequence>
<name>A0A4Y2Q6S3_ARAVE</name>
<evidence type="ECO:0000313" key="1">
    <source>
        <dbReference type="EMBL" id="GBN57986.1"/>
    </source>
</evidence>
<reference evidence="1 2" key="1">
    <citation type="journal article" date="2019" name="Sci. Rep.">
        <title>Orb-weaving spider Araneus ventricosus genome elucidates the spidroin gene catalogue.</title>
        <authorList>
            <person name="Kono N."/>
            <person name="Nakamura H."/>
            <person name="Ohtoshi R."/>
            <person name="Moran D.A.P."/>
            <person name="Shinohara A."/>
            <person name="Yoshida Y."/>
            <person name="Fujiwara M."/>
            <person name="Mori M."/>
            <person name="Tomita M."/>
            <person name="Arakawa K."/>
        </authorList>
    </citation>
    <scope>NUCLEOTIDE SEQUENCE [LARGE SCALE GENOMIC DNA]</scope>
</reference>
<dbReference type="EMBL" id="BGPR01012846">
    <property type="protein sequence ID" value="GBN57986.1"/>
    <property type="molecule type" value="Genomic_DNA"/>
</dbReference>
<evidence type="ECO:0000313" key="2">
    <source>
        <dbReference type="Proteomes" id="UP000499080"/>
    </source>
</evidence>
<accession>A0A4Y2Q6S3</accession>